<feature type="non-terminal residue" evidence="2">
    <location>
        <position position="226"/>
    </location>
</feature>
<feature type="non-terminal residue" evidence="2">
    <location>
        <position position="1"/>
    </location>
</feature>
<proteinExistence type="predicted"/>
<feature type="region of interest" description="Disordered" evidence="1">
    <location>
        <begin position="183"/>
        <end position="226"/>
    </location>
</feature>
<accession>A0A131ZBI9</accession>
<evidence type="ECO:0000313" key="2">
    <source>
        <dbReference type="EMBL" id="JAP88298.1"/>
    </source>
</evidence>
<evidence type="ECO:0000256" key="1">
    <source>
        <dbReference type="SAM" id="MobiDB-lite"/>
    </source>
</evidence>
<organism evidence="2">
    <name type="scientific">Rhipicephalus appendiculatus</name>
    <name type="common">Brown ear tick</name>
    <dbReference type="NCBI Taxonomy" id="34631"/>
    <lineage>
        <taxon>Eukaryota</taxon>
        <taxon>Metazoa</taxon>
        <taxon>Ecdysozoa</taxon>
        <taxon>Arthropoda</taxon>
        <taxon>Chelicerata</taxon>
        <taxon>Arachnida</taxon>
        <taxon>Acari</taxon>
        <taxon>Parasitiformes</taxon>
        <taxon>Ixodida</taxon>
        <taxon>Ixodoidea</taxon>
        <taxon>Ixodidae</taxon>
        <taxon>Rhipicephalinae</taxon>
        <taxon>Rhipicephalus</taxon>
        <taxon>Rhipicephalus</taxon>
    </lineage>
</organism>
<dbReference type="EMBL" id="GEDV01000259">
    <property type="protein sequence ID" value="JAP88298.1"/>
    <property type="molecule type" value="Transcribed_RNA"/>
</dbReference>
<protein>
    <submittedName>
        <fullName evidence="2">Uncharacterized protein</fullName>
    </submittedName>
</protein>
<reference evidence="2" key="1">
    <citation type="journal article" date="2016" name="Ticks Tick Borne Dis.">
        <title>De novo assembly and annotation of the salivary gland transcriptome of Rhipicephalus appendiculatus male and female ticks during blood feeding.</title>
        <authorList>
            <person name="de Castro M.H."/>
            <person name="de Klerk D."/>
            <person name="Pienaar R."/>
            <person name="Latif A.A."/>
            <person name="Rees D.J."/>
            <person name="Mans B.J."/>
        </authorList>
    </citation>
    <scope>NUCLEOTIDE SEQUENCE</scope>
    <source>
        <tissue evidence="2">Salivary glands</tissue>
    </source>
</reference>
<sequence>NLRNHRWWLTVPRATRSTNNGRRPARGGLRVWWKTKKRTAGLALTHSSRHSTGKPANRPSAQTLVGGLTSLLLGASPLRSQPATIGQPPLQPEGSPFLPTRLSAAFTRMSRCNSSTTVEIVEGGSCPSRSPSPSVCIMSATEPRPPSPSVCIVTESRPPSPSLCVVTESARPPSPSVIVVKEEARSPSFSVARSKRTSSPTTVYVVSEGEQQPPRKPARSPNVCIV</sequence>
<feature type="compositionally biased region" description="Polar residues" evidence="1">
    <location>
        <begin position="187"/>
        <end position="204"/>
    </location>
</feature>
<name>A0A131ZBI9_RHIAP</name>
<dbReference type="AlphaFoldDB" id="A0A131ZBI9"/>